<keyword evidence="4" id="KW-0812">Transmembrane</keyword>
<dbReference type="PANTHER" id="PTHR44196">
    <property type="entry name" value="DEHYDROGENASE/REDUCTASE SDR FAMILY MEMBER 7B"/>
    <property type="match status" value="1"/>
</dbReference>
<evidence type="ECO:0000256" key="3">
    <source>
        <dbReference type="RuleBase" id="RU000363"/>
    </source>
</evidence>
<keyword evidence="7" id="KW-1185">Reference proteome</keyword>
<comment type="caution">
    <text evidence="6">The sequence shown here is derived from an EMBL/GenBank/DDBJ whole genome shotgun (WGS) entry which is preliminary data.</text>
</comment>
<dbReference type="PANTHER" id="PTHR44196:SF1">
    <property type="entry name" value="DEHYDROGENASE_REDUCTASE SDR FAMILY MEMBER 7B"/>
    <property type="match status" value="1"/>
</dbReference>
<dbReference type="PRINTS" id="PR00080">
    <property type="entry name" value="SDRFAMILY"/>
</dbReference>
<dbReference type="InterPro" id="IPR057326">
    <property type="entry name" value="KR_dom"/>
</dbReference>
<dbReference type="NCBIfam" id="NF005495">
    <property type="entry name" value="PRK07109.1"/>
    <property type="match status" value="1"/>
</dbReference>
<dbReference type="InterPro" id="IPR036291">
    <property type="entry name" value="NAD(P)-bd_dom_sf"/>
</dbReference>
<proteinExistence type="inferred from homology"/>
<evidence type="ECO:0000256" key="4">
    <source>
        <dbReference type="SAM" id="Phobius"/>
    </source>
</evidence>
<organism evidence="6 7">
    <name type="scientific">Paracraurococcus lichenis</name>
    <dbReference type="NCBI Taxonomy" id="3064888"/>
    <lineage>
        <taxon>Bacteria</taxon>
        <taxon>Pseudomonadati</taxon>
        <taxon>Pseudomonadota</taxon>
        <taxon>Alphaproteobacteria</taxon>
        <taxon>Acetobacterales</taxon>
        <taxon>Roseomonadaceae</taxon>
        <taxon>Paracraurococcus</taxon>
    </lineage>
</organism>
<dbReference type="Proteomes" id="UP001243009">
    <property type="component" value="Unassembled WGS sequence"/>
</dbReference>
<comment type="similarity">
    <text evidence="1 3">Belongs to the short-chain dehydrogenases/reductases (SDR) family.</text>
</comment>
<accession>A0ABT9E208</accession>
<dbReference type="EMBL" id="JAUTWS010000016">
    <property type="protein sequence ID" value="MDO9710150.1"/>
    <property type="molecule type" value="Genomic_DNA"/>
</dbReference>
<name>A0ABT9E208_9PROT</name>
<dbReference type="Pfam" id="PF00106">
    <property type="entry name" value="adh_short"/>
    <property type="match status" value="1"/>
</dbReference>
<dbReference type="InterPro" id="IPR020904">
    <property type="entry name" value="Sc_DH/Rdtase_CS"/>
</dbReference>
<dbReference type="SMART" id="SM00822">
    <property type="entry name" value="PKS_KR"/>
    <property type="match status" value="1"/>
</dbReference>
<dbReference type="RefSeq" id="WP_305105014.1">
    <property type="nucleotide sequence ID" value="NZ_JAUTWS010000016.1"/>
</dbReference>
<dbReference type="PROSITE" id="PS00061">
    <property type="entry name" value="ADH_SHORT"/>
    <property type="match status" value="1"/>
</dbReference>
<dbReference type="SUPFAM" id="SSF51735">
    <property type="entry name" value="NAD(P)-binding Rossmann-fold domains"/>
    <property type="match status" value="1"/>
</dbReference>
<keyword evidence="4" id="KW-1133">Transmembrane helix</keyword>
<dbReference type="PRINTS" id="PR00081">
    <property type="entry name" value="GDHRDH"/>
</dbReference>
<reference evidence="6 7" key="1">
    <citation type="submission" date="2023-08" db="EMBL/GenBank/DDBJ databases">
        <title>The draft genome sequence of Paracraurococcus sp. LOR1-02.</title>
        <authorList>
            <person name="Kingkaew E."/>
            <person name="Tanasupawat S."/>
        </authorList>
    </citation>
    <scope>NUCLEOTIDE SEQUENCE [LARGE SCALE GENOMIC DNA]</scope>
    <source>
        <strain evidence="6 7">LOR1-02</strain>
    </source>
</reference>
<protein>
    <submittedName>
        <fullName evidence="6">SDR family oxidoreductase</fullName>
    </submittedName>
</protein>
<evidence type="ECO:0000259" key="5">
    <source>
        <dbReference type="SMART" id="SM00822"/>
    </source>
</evidence>
<evidence type="ECO:0000313" key="6">
    <source>
        <dbReference type="EMBL" id="MDO9710150.1"/>
    </source>
</evidence>
<evidence type="ECO:0000256" key="1">
    <source>
        <dbReference type="ARBA" id="ARBA00006484"/>
    </source>
</evidence>
<feature type="transmembrane region" description="Helical" evidence="4">
    <location>
        <begin position="314"/>
        <end position="336"/>
    </location>
</feature>
<keyword evidence="4" id="KW-0472">Membrane</keyword>
<dbReference type="InterPro" id="IPR002347">
    <property type="entry name" value="SDR_fam"/>
</dbReference>
<sequence length="347" mass="37152">MPSIRLKPLSQQTILITGASSGIGLATARNAARAGARVFLVSRNEEALRKVAEELRGRGAQADFAAADVGDRAALEAAAAKCEQVFGGFDSWVNDAGTSIYGEIERTPVEDQRRLFDTNYWGVVHGSLIAAKALRGRGGAIVNIGSVLSDRAMMLQGTYSATKHAVRAFTDALRMELERDGAPVSVTLIKPSGIETAFQEHGRNLLDSPGMRVPPPAYDPRLVARAILHACEHRKREIVVGFGGHAIALMGNLFPRATDLIMEAVGYPAQVSDKAPRRERADNLYAAREDGTEKSLTRPVAPVRKTSLFLEAQLHPALTATVLAGLGALVLGASAARRMGSPRPRLF</sequence>
<feature type="domain" description="Ketoreductase" evidence="5">
    <location>
        <begin position="12"/>
        <end position="197"/>
    </location>
</feature>
<evidence type="ECO:0000313" key="7">
    <source>
        <dbReference type="Proteomes" id="UP001243009"/>
    </source>
</evidence>
<dbReference type="Gene3D" id="3.40.50.720">
    <property type="entry name" value="NAD(P)-binding Rossmann-like Domain"/>
    <property type="match status" value="1"/>
</dbReference>
<gene>
    <name evidence="6" type="ORF">Q7A36_17490</name>
</gene>
<evidence type="ECO:0000256" key="2">
    <source>
        <dbReference type="ARBA" id="ARBA00023002"/>
    </source>
</evidence>
<keyword evidence="2" id="KW-0560">Oxidoreductase</keyword>